<gene>
    <name evidence="1" type="ORF">LCGC14_0480150</name>
</gene>
<comment type="caution">
    <text evidence="1">The sequence shown here is derived from an EMBL/GenBank/DDBJ whole genome shotgun (WGS) entry which is preliminary data.</text>
</comment>
<organism evidence="1">
    <name type="scientific">marine sediment metagenome</name>
    <dbReference type="NCBI Taxonomy" id="412755"/>
    <lineage>
        <taxon>unclassified sequences</taxon>
        <taxon>metagenomes</taxon>
        <taxon>ecological metagenomes</taxon>
    </lineage>
</organism>
<dbReference type="EMBL" id="LAZR01000520">
    <property type="protein sequence ID" value="KKN65603.1"/>
    <property type="molecule type" value="Genomic_DNA"/>
</dbReference>
<dbReference type="AlphaFoldDB" id="A0A0F9VIC9"/>
<sequence>MGLTLKDIRKVGRERLRTRPKFGSAQRLNLLGKASEEIYNEGSRIELLSNLVFEGRRSCGDLVGFGGFDSVVEGDACDDFGQIIKAA</sequence>
<reference evidence="1" key="1">
    <citation type="journal article" date="2015" name="Nature">
        <title>Complex archaea that bridge the gap between prokaryotes and eukaryotes.</title>
        <authorList>
            <person name="Spang A."/>
            <person name="Saw J.H."/>
            <person name="Jorgensen S.L."/>
            <person name="Zaremba-Niedzwiedzka K."/>
            <person name="Martijn J."/>
            <person name="Lind A.E."/>
            <person name="van Eijk R."/>
            <person name="Schleper C."/>
            <person name="Guy L."/>
            <person name="Ettema T.J."/>
        </authorList>
    </citation>
    <scope>NUCLEOTIDE SEQUENCE</scope>
</reference>
<accession>A0A0F9VIC9</accession>
<evidence type="ECO:0000313" key="1">
    <source>
        <dbReference type="EMBL" id="KKN65603.1"/>
    </source>
</evidence>
<proteinExistence type="predicted"/>
<name>A0A0F9VIC9_9ZZZZ</name>
<protein>
    <submittedName>
        <fullName evidence="1">Uncharacterized protein</fullName>
    </submittedName>
</protein>